<keyword evidence="2" id="KW-1185">Reference proteome</keyword>
<reference evidence="1 2" key="1">
    <citation type="journal article" date="2023" name="Hortic Res">
        <title>Pangenome of water caltrop reveals structural variations and asymmetric subgenome divergence after allopolyploidization.</title>
        <authorList>
            <person name="Zhang X."/>
            <person name="Chen Y."/>
            <person name="Wang L."/>
            <person name="Yuan Y."/>
            <person name="Fang M."/>
            <person name="Shi L."/>
            <person name="Lu R."/>
            <person name="Comes H.P."/>
            <person name="Ma Y."/>
            <person name="Chen Y."/>
            <person name="Huang G."/>
            <person name="Zhou Y."/>
            <person name="Zheng Z."/>
            <person name="Qiu Y."/>
        </authorList>
    </citation>
    <scope>NUCLEOTIDE SEQUENCE [LARGE SCALE GENOMIC DNA]</scope>
    <source>
        <strain evidence="1">F231</strain>
    </source>
</reference>
<dbReference type="Proteomes" id="UP001346149">
    <property type="component" value="Unassembled WGS sequence"/>
</dbReference>
<evidence type="ECO:0000313" key="2">
    <source>
        <dbReference type="Proteomes" id="UP001346149"/>
    </source>
</evidence>
<accession>A0AAN7MGL2</accession>
<dbReference type="EMBL" id="JAXQNO010000002">
    <property type="protein sequence ID" value="KAK4803276.1"/>
    <property type="molecule type" value="Genomic_DNA"/>
</dbReference>
<sequence length="86" mass="10066">MIHILVACLIGSNDTDRLVLLEFKSLIKGRPIWDARVLERYRPFLQMPRDYLRQKAQEGNISRSPHLETLRLNFTTFGESELPLRA</sequence>
<comment type="caution">
    <text evidence="1">The sequence shown here is derived from an EMBL/GenBank/DDBJ whole genome shotgun (WGS) entry which is preliminary data.</text>
</comment>
<dbReference type="AlphaFoldDB" id="A0AAN7MGL2"/>
<protein>
    <submittedName>
        <fullName evidence="1">Uncharacterized protein</fullName>
    </submittedName>
</protein>
<proteinExistence type="predicted"/>
<evidence type="ECO:0000313" key="1">
    <source>
        <dbReference type="EMBL" id="KAK4803276.1"/>
    </source>
</evidence>
<organism evidence="1 2">
    <name type="scientific">Trapa natans</name>
    <name type="common">Water chestnut</name>
    <dbReference type="NCBI Taxonomy" id="22666"/>
    <lineage>
        <taxon>Eukaryota</taxon>
        <taxon>Viridiplantae</taxon>
        <taxon>Streptophyta</taxon>
        <taxon>Embryophyta</taxon>
        <taxon>Tracheophyta</taxon>
        <taxon>Spermatophyta</taxon>
        <taxon>Magnoliopsida</taxon>
        <taxon>eudicotyledons</taxon>
        <taxon>Gunneridae</taxon>
        <taxon>Pentapetalae</taxon>
        <taxon>rosids</taxon>
        <taxon>malvids</taxon>
        <taxon>Myrtales</taxon>
        <taxon>Lythraceae</taxon>
        <taxon>Trapa</taxon>
    </lineage>
</organism>
<gene>
    <name evidence="1" type="ORF">SAY86_001479</name>
</gene>
<name>A0AAN7MGL2_TRANT</name>